<evidence type="ECO:0000313" key="2">
    <source>
        <dbReference type="Proteomes" id="UP000054843"/>
    </source>
</evidence>
<keyword evidence="2" id="KW-1185">Reference proteome</keyword>
<name>A0A0V1MBQ3_9BILA</name>
<accession>A0A0V1MBQ3</accession>
<sequence length="231" mass="27403">MSNFYFSYRMALPSLNDMAIVGSCFRFRWFGSFVKSPNSKTPLFKKAYCEQEWKLAHGYFVKKSSFNFAFVRGGNHNSLLYNQKPKIATESYANGESVQICIVFCKCYGNRRRNKADYEVRLKKLLFSFCIVKETIEKSMLRTLAEIEHEKQPYSIWQLLAVAIASVCVQCDKIFYILRSREQATHHLWHLRTKLISQKQLEMERINPLVVNRFEHERFIKNHHFSHEFSK</sequence>
<dbReference type="EMBL" id="JYDO01000141">
    <property type="protein sequence ID" value="KRZ69222.1"/>
    <property type="molecule type" value="Genomic_DNA"/>
</dbReference>
<proteinExistence type="predicted"/>
<evidence type="ECO:0000313" key="1">
    <source>
        <dbReference type="EMBL" id="KRZ69222.1"/>
    </source>
</evidence>
<protein>
    <submittedName>
        <fullName evidence="1">Uncharacterized protein</fullName>
    </submittedName>
</protein>
<dbReference type="Proteomes" id="UP000054843">
    <property type="component" value="Unassembled WGS sequence"/>
</dbReference>
<comment type="caution">
    <text evidence="1">The sequence shown here is derived from an EMBL/GenBank/DDBJ whole genome shotgun (WGS) entry which is preliminary data.</text>
</comment>
<reference evidence="1 2" key="1">
    <citation type="submission" date="2015-01" db="EMBL/GenBank/DDBJ databases">
        <title>Evolution of Trichinella species and genotypes.</title>
        <authorList>
            <person name="Korhonen P.K."/>
            <person name="Edoardo P."/>
            <person name="Giuseppe L.R."/>
            <person name="Gasser R.B."/>
        </authorList>
    </citation>
    <scope>NUCLEOTIDE SEQUENCE [LARGE SCALE GENOMIC DNA]</scope>
    <source>
        <strain evidence="1">ISS1980</strain>
    </source>
</reference>
<gene>
    <name evidence="1" type="ORF">T10_9963</name>
</gene>
<organism evidence="1 2">
    <name type="scientific">Trichinella papuae</name>
    <dbReference type="NCBI Taxonomy" id="268474"/>
    <lineage>
        <taxon>Eukaryota</taxon>
        <taxon>Metazoa</taxon>
        <taxon>Ecdysozoa</taxon>
        <taxon>Nematoda</taxon>
        <taxon>Enoplea</taxon>
        <taxon>Dorylaimia</taxon>
        <taxon>Trichinellida</taxon>
        <taxon>Trichinellidae</taxon>
        <taxon>Trichinella</taxon>
    </lineage>
</organism>
<dbReference type="AlphaFoldDB" id="A0A0V1MBQ3"/>